<keyword evidence="3" id="KW-1185">Reference proteome</keyword>
<gene>
    <name evidence="2" type="ORF">H9656_13955</name>
</gene>
<accession>A0ABR8R3Y4</accession>
<evidence type="ECO:0000259" key="1">
    <source>
        <dbReference type="PROSITE" id="PS51736"/>
    </source>
</evidence>
<dbReference type="PANTHER" id="PTHR30461:SF23">
    <property type="entry name" value="DNA RECOMBINASE-RELATED"/>
    <property type="match status" value="1"/>
</dbReference>
<dbReference type="Proteomes" id="UP000638918">
    <property type="component" value="Unassembled WGS sequence"/>
</dbReference>
<proteinExistence type="predicted"/>
<comment type="caution">
    <text evidence="2">The sequence shown here is derived from an EMBL/GenBank/DDBJ whole genome shotgun (WGS) entry which is preliminary data.</text>
</comment>
<organism evidence="2 3">
    <name type="scientific">Brevundimonas guildfordensis</name>
    <dbReference type="NCBI Taxonomy" id="2762241"/>
    <lineage>
        <taxon>Bacteria</taxon>
        <taxon>Pseudomonadati</taxon>
        <taxon>Pseudomonadota</taxon>
        <taxon>Alphaproteobacteria</taxon>
        <taxon>Caulobacterales</taxon>
        <taxon>Caulobacteraceae</taxon>
        <taxon>Brevundimonas</taxon>
    </lineage>
</organism>
<dbReference type="SMART" id="SM00857">
    <property type="entry name" value="Resolvase"/>
    <property type="match status" value="1"/>
</dbReference>
<feature type="domain" description="Resolvase/invertase-type recombinase catalytic" evidence="1">
    <location>
        <begin position="4"/>
        <end position="150"/>
    </location>
</feature>
<dbReference type="EMBL" id="JACSQU010000007">
    <property type="protein sequence ID" value="MBD7942489.1"/>
    <property type="molecule type" value="Genomic_DNA"/>
</dbReference>
<sequence>MTKRVAIYARVSTADKNQTVENQLRDLLAVAERQGWEVVATFTDEGISGVKGRDRRPGYDALLKGVARREFDQIMAWSVDRLGRSLPDLVAFLNDIQSKSVDLYLHQQGLDTSTPSGRMMFQMLGVFAEFERAMIRERIMAGLRRTTKKSGRKPMPSDRVEAIRKSLLDGLGIRATARLHRASTTTVTAIKRSMETVEEDRLESVAA</sequence>
<dbReference type="PROSITE" id="PS51736">
    <property type="entry name" value="RECOMBINASES_3"/>
    <property type="match status" value="1"/>
</dbReference>
<dbReference type="InterPro" id="IPR006119">
    <property type="entry name" value="Resolv_N"/>
</dbReference>
<reference evidence="2 3" key="1">
    <citation type="submission" date="2020-08" db="EMBL/GenBank/DDBJ databases">
        <title>A Genomic Blueprint of the Chicken Gut Microbiome.</title>
        <authorList>
            <person name="Gilroy R."/>
            <person name="Ravi A."/>
            <person name="Getino M."/>
            <person name="Pursley I."/>
            <person name="Horton D.L."/>
            <person name="Alikhan N.-F."/>
            <person name="Baker D."/>
            <person name="Gharbi K."/>
            <person name="Hall N."/>
            <person name="Watson M."/>
            <person name="Adriaenssens E.M."/>
            <person name="Foster-Nyarko E."/>
            <person name="Jarju S."/>
            <person name="Secka A."/>
            <person name="Antonio M."/>
            <person name="Oren A."/>
            <person name="Chaudhuri R."/>
            <person name="La Ragione R.M."/>
            <person name="Hildebrand F."/>
            <person name="Pallen M.J."/>
        </authorList>
    </citation>
    <scope>NUCLEOTIDE SEQUENCE [LARGE SCALE GENOMIC DNA]</scope>
    <source>
        <strain evidence="2 3">Sa3CVA3</strain>
    </source>
</reference>
<dbReference type="PANTHER" id="PTHR30461">
    <property type="entry name" value="DNA-INVERTASE FROM LAMBDOID PROPHAGE"/>
    <property type="match status" value="1"/>
</dbReference>
<dbReference type="InterPro" id="IPR050639">
    <property type="entry name" value="SSR_resolvase"/>
</dbReference>
<protein>
    <submittedName>
        <fullName evidence="2">Recombinase family protein</fullName>
    </submittedName>
</protein>
<evidence type="ECO:0000313" key="3">
    <source>
        <dbReference type="Proteomes" id="UP000638918"/>
    </source>
</evidence>
<evidence type="ECO:0000313" key="2">
    <source>
        <dbReference type="EMBL" id="MBD7942489.1"/>
    </source>
</evidence>
<dbReference type="Pfam" id="PF00239">
    <property type="entry name" value="Resolvase"/>
    <property type="match status" value="1"/>
</dbReference>
<dbReference type="SUPFAM" id="SSF53041">
    <property type="entry name" value="Resolvase-like"/>
    <property type="match status" value="1"/>
</dbReference>
<dbReference type="InterPro" id="IPR036162">
    <property type="entry name" value="Resolvase-like_N_sf"/>
</dbReference>
<name>A0ABR8R3Y4_9CAUL</name>
<dbReference type="CDD" id="cd03768">
    <property type="entry name" value="SR_ResInv"/>
    <property type="match status" value="1"/>
</dbReference>
<dbReference type="Gene3D" id="3.40.50.1390">
    <property type="entry name" value="Resolvase, N-terminal catalytic domain"/>
    <property type="match status" value="1"/>
</dbReference>